<organism evidence="1 2">
    <name type="scientific">Helicobacter pylori NQ4044</name>
    <dbReference type="NCBI Taxonomy" id="992028"/>
    <lineage>
        <taxon>Bacteria</taxon>
        <taxon>Pseudomonadati</taxon>
        <taxon>Campylobacterota</taxon>
        <taxon>Epsilonproteobacteria</taxon>
        <taxon>Campylobacterales</taxon>
        <taxon>Helicobacteraceae</taxon>
        <taxon>Helicobacter</taxon>
    </lineage>
</organism>
<dbReference type="Proteomes" id="UP000003026">
    <property type="component" value="Unassembled WGS sequence"/>
</dbReference>
<dbReference type="GO" id="GO:0004519">
    <property type="term" value="F:endonuclease activity"/>
    <property type="evidence" value="ECO:0007669"/>
    <property type="project" value="UniProtKB-KW"/>
</dbReference>
<comment type="caution">
    <text evidence="1">The sequence shown here is derived from an EMBL/GenBank/DDBJ whole genome shotgun (WGS) entry which is preliminary data.</text>
</comment>
<name>I9QG29_HELPX</name>
<protein>
    <submittedName>
        <fullName evidence="1">Endonuclease</fullName>
    </submittedName>
</protein>
<evidence type="ECO:0000313" key="2">
    <source>
        <dbReference type="Proteomes" id="UP000003026"/>
    </source>
</evidence>
<evidence type="ECO:0000313" key="1">
    <source>
        <dbReference type="EMBL" id="EJB32089.1"/>
    </source>
</evidence>
<keyword evidence="1" id="KW-0378">Hydrolase</keyword>
<dbReference type="PATRIC" id="fig|992028.3.peg.1714"/>
<dbReference type="AlphaFoldDB" id="I9QG29"/>
<dbReference type="InterPro" id="IPR018573">
    <property type="entry name" value="Restrct_endonuc_II_AlwI"/>
</dbReference>
<proteinExistence type="predicted"/>
<dbReference type="Pfam" id="PF09491">
    <property type="entry name" value="RE_AlwI"/>
    <property type="match status" value="1"/>
</dbReference>
<keyword evidence="1" id="KW-0540">Nuclease</keyword>
<dbReference type="EMBL" id="AKNW01000017">
    <property type="protein sequence ID" value="EJB32089.1"/>
    <property type="molecule type" value="Genomic_DNA"/>
</dbReference>
<gene>
    <name evidence="1" type="ORF">HPNQ4044_1769</name>
</gene>
<dbReference type="Gene3D" id="3.40.91.50">
    <property type="match status" value="1"/>
</dbReference>
<accession>I9QG29</accession>
<keyword evidence="1" id="KW-0255">Endonuclease</keyword>
<reference evidence="1 2" key="1">
    <citation type="submission" date="2012-04" db="EMBL/GenBank/DDBJ databases">
        <title>Genome sequence of Helicobacter pylori NQ4044.</title>
        <authorList>
            <person name="Blanchard T.G."/>
            <person name="Czinn S.J."/>
            <person name="McCracken C."/>
            <person name="Abolude K."/>
            <person name="Maroo A."/>
            <person name="Santana-Cruz I."/>
            <person name="Tallon L.J."/>
            <person name="Ficke F.W.F."/>
        </authorList>
    </citation>
    <scope>NUCLEOTIDE SEQUENCE [LARGE SCALE GENOMIC DNA]</scope>
    <source>
        <strain evidence="1 2">NQ4044</strain>
    </source>
</reference>
<sequence>MLSLLKRLKNAHLTPLSVKEIPILLCWKDDNANGLYDYIIHLRQEIVAISKTEFSYSDEFIYEKCLKLLESVNKTRFKMSQITNEAVDECIRKMRITGLISLRGNGRFIDINTNENNKIDYILQTHKAFKGDYLNDTQANKLAFFNYMSIVDSFLVSVTPISANESVKSSKLNELANTYTKDFIKQELLITCNKQESKDSFLRLIDKPLRLEFLSAIFLKQHFENLSVMPNYKSDDEGLPVYTASGNKPDIVAMDTKAQSYIEVSLIRDRSQSEMIPIARHLKELIKNSADIREKFSVFVAPNIHDDAKEYAEFAHFKDNINICCYAINDFIKKVENSAEWLQINDDLKA</sequence>